<evidence type="ECO:0000313" key="8">
    <source>
        <dbReference type="EMBL" id="JAG20384.1"/>
    </source>
</evidence>
<feature type="region of interest" description="Disordered" evidence="6">
    <location>
        <begin position="528"/>
        <end position="580"/>
    </location>
</feature>
<evidence type="ECO:0000256" key="4">
    <source>
        <dbReference type="ARBA" id="ARBA00023212"/>
    </source>
</evidence>
<dbReference type="InterPro" id="IPR021133">
    <property type="entry name" value="HEAT_type_2"/>
</dbReference>
<dbReference type="SUPFAM" id="SSF48371">
    <property type="entry name" value="ARM repeat"/>
    <property type="match status" value="1"/>
</dbReference>
<dbReference type="PANTHER" id="PTHR21567">
    <property type="entry name" value="CLASP"/>
    <property type="match status" value="1"/>
</dbReference>
<feature type="compositionally biased region" description="Polar residues" evidence="6">
    <location>
        <begin position="565"/>
        <end position="578"/>
    </location>
</feature>
<dbReference type="GO" id="GO:0045180">
    <property type="term" value="C:basal cortex"/>
    <property type="evidence" value="ECO:0007669"/>
    <property type="project" value="TreeGrafter"/>
</dbReference>
<dbReference type="GO" id="GO:0031110">
    <property type="term" value="P:regulation of microtubule polymerization or depolymerization"/>
    <property type="evidence" value="ECO:0007669"/>
    <property type="project" value="UniProtKB-ARBA"/>
</dbReference>
<reference evidence="8" key="1">
    <citation type="journal article" date="2014" name="PLoS ONE">
        <title>Transcriptome-Based Identification of ABC Transporters in the Western Tarnished Plant Bug Lygus hesperus.</title>
        <authorList>
            <person name="Hull J.J."/>
            <person name="Chaney K."/>
            <person name="Geib S.M."/>
            <person name="Fabrick J.A."/>
            <person name="Brent C.S."/>
            <person name="Walsh D."/>
            <person name="Lavine L.C."/>
        </authorList>
    </citation>
    <scope>NUCLEOTIDE SEQUENCE</scope>
</reference>
<dbReference type="InterPro" id="IPR034085">
    <property type="entry name" value="TOG"/>
</dbReference>
<dbReference type="GO" id="GO:0005876">
    <property type="term" value="C:spindle microtubule"/>
    <property type="evidence" value="ECO:0007669"/>
    <property type="project" value="TreeGrafter"/>
</dbReference>
<keyword evidence="2" id="KW-0963">Cytoplasm</keyword>
<dbReference type="GO" id="GO:0072686">
    <property type="term" value="C:mitotic spindle"/>
    <property type="evidence" value="ECO:0007669"/>
    <property type="project" value="TreeGrafter"/>
</dbReference>
<dbReference type="InterPro" id="IPR011989">
    <property type="entry name" value="ARM-like"/>
</dbReference>
<dbReference type="GO" id="GO:0040001">
    <property type="term" value="P:establishment of mitotic spindle localization"/>
    <property type="evidence" value="ECO:0007669"/>
    <property type="project" value="TreeGrafter"/>
</dbReference>
<protein>
    <submittedName>
        <fullName evidence="8">CLIP-associating protein 1</fullName>
    </submittedName>
</protein>
<evidence type="ECO:0000256" key="3">
    <source>
        <dbReference type="ARBA" id="ARBA00022737"/>
    </source>
</evidence>
<dbReference type="PROSITE" id="PS50077">
    <property type="entry name" value="HEAT_REPEAT"/>
    <property type="match status" value="1"/>
</dbReference>
<dbReference type="GO" id="GO:0005881">
    <property type="term" value="C:cytoplasmic microtubule"/>
    <property type="evidence" value="ECO:0007669"/>
    <property type="project" value="TreeGrafter"/>
</dbReference>
<dbReference type="PANTHER" id="PTHR21567:SF9">
    <property type="entry name" value="CLIP-ASSOCIATING PROTEIN"/>
    <property type="match status" value="1"/>
</dbReference>
<accession>A0A0A9XK73</accession>
<feature type="repeat" description="HEAT" evidence="5">
    <location>
        <begin position="164"/>
        <end position="202"/>
    </location>
</feature>
<dbReference type="SMART" id="SM01349">
    <property type="entry name" value="TOG"/>
    <property type="match status" value="2"/>
</dbReference>
<dbReference type="EMBL" id="GBHO01023220">
    <property type="protein sequence ID" value="JAG20384.1"/>
    <property type="molecule type" value="Transcribed_RNA"/>
</dbReference>
<dbReference type="AlphaFoldDB" id="A0A0A9XK73"/>
<dbReference type="GO" id="GO:0005815">
    <property type="term" value="C:microtubule organizing center"/>
    <property type="evidence" value="ECO:0007669"/>
    <property type="project" value="TreeGrafter"/>
</dbReference>
<keyword evidence="4" id="KW-0206">Cytoskeleton</keyword>
<gene>
    <name evidence="8" type="primary">clasp1</name>
    <name evidence="8" type="ORF">CM83_74514</name>
</gene>
<keyword evidence="3" id="KW-0677">Repeat</keyword>
<evidence type="ECO:0000256" key="2">
    <source>
        <dbReference type="ARBA" id="ARBA00022490"/>
    </source>
</evidence>
<dbReference type="GO" id="GO:0000776">
    <property type="term" value="C:kinetochore"/>
    <property type="evidence" value="ECO:0007669"/>
    <property type="project" value="TreeGrafter"/>
</dbReference>
<evidence type="ECO:0000256" key="5">
    <source>
        <dbReference type="PROSITE-ProRule" id="PRU00103"/>
    </source>
</evidence>
<dbReference type="Gene3D" id="1.25.10.10">
    <property type="entry name" value="Leucine-rich Repeat Variant"/>
    <property type="match status" value="2"/>
</dbReference>
<feature type="compositionally biased region" description="Polar residues" evidence="6">
    <location>
        <begin position="250"/>
        <end position="259"/>
    </location>
</feature>
<dbReference type="GO" id="GO:1902903">
    <property type="term" value="P:regulation of supramolecular fiber organization"/>
    <property type="evidence" value="ECO:0007669"/>
    <property type="project" value="UniProtKB-ARBA"/>
</dbReference>
<proteinExistence type="predicted"/>
<organism evidence="8">
    <name type="scientific">Lygus hesperus</name>
    <name type="common">Western plant bug</name>
    <dbReference type="NCBI Taxonomy" id="30085"/>
    <lineage>
        <taxon>Eukaryota</taxon>
        <taxon>Metazoa</taxon>
        <taxon>Ecdysozoa</taxon>
        <taxon>Arthropoda</taxon>
        <taxon>Hexapoda</taxon>
        <taxon>Insecta</taxon>
        <taxon>Pterygota</taxon>
        <taxon>Neoptera</taxon>
        <taxon>Paraneoptera</taxon>
        <taxon>Hemiptera</taxon>
        <taxon>Heteroptera</taxon>
        <taxon>Panheteroptera</taxon>
        <taxon>Cimicomorpha</taxon>
        <taxon>Miridae</taxon>
        <taxon>Mirini</taxon>
        <taxon>Lygus</taxon>
    </lineage>
</organism>
<name>A0A0A9XK73_LYGHE</name>
<sequence length="607" mass="67375">MAKDMDYYLALLAKTTDTKEKLTLGQDLLSYLQEGSSIECQDIGMVVDSLLPYIQSSNFKVSQMGLDVMTELVRRMEHFYRPYIPSVLPSVIDRLGDSKEHVRERCQVLLMTFMETGVVTPQQLFDRLVPAFAHRNNYVRDEAMKCLVATLNQHGANCIAVSRIIPSIVKLLSDPNAVVRDEAVTTLTQVYRHVGERLRMDLLKKHNLPATKLPGLMAKFDEIKAANDFFPTAVHNVGNFADEDEPDRSLGSSRRSPSVTLRRVPPVAAKPPPPSVVSTPSSAGQAGAVDEEGFIKAFEAVPTMQIFSARDLEDKLSKIRQVIEDTSQDWSKRVDALKKVRSLLIAGALDYDEFISHLRTLDPAFQLSVKDLRSQVVREACVTVAFCAQTLGLKFEHIAESLIPPLINQIQNSAKVIATAGQVALGFIVRHTPAGRLIPHLVTAMSHKSREIRRAIIKAFHQLISSWPMNPLQRHLTAIQNALASAIADADQEVRTYARKAFWAFKDHFPDQADHLLNTLDAPYKRSLHSDMSNSSSSNSLHQPSISSRIRPPTETPTRRVLIPTGSTPASRRSNSAVDLQAAQRAKARAQYAALARQKVGSNASLR</sequence>
<feature type="compositionally biased region" description="Low complexity" evidence="6">
    <location>
        <begin position="530"/>
        <end position="553"/>
    </location>
</feature>
<evidence type="ECO:0000256" key="1">
    <source>
        <dbReference type="ARBA" id="ARBA00004245"/>
    </source>
</evidence>
<feature type="domain" description="TOG" evidence="7">
    <location>
        <begin position="1"/>
        <end position="229"/>
    </location>
</feature>
<dbReference type="GO" id="GO:0090307">
    <property type="term" value="P:mitotic spindle assembly"/>
    <property type="evidence" value="ECO:0007669"/>
    <property type="project" value="TreeGrafter"/>
</dbReference>
<feature type="domain" description="TOG" evidence="7">
    <location>
        <begin position="305"/>
        <end position="541"/>
    </location>
</feature>
<comment type="subcellular location">
    <subcellularLocation>
        <location evidence="1">Cytoplasm</location>
        <location evidence="1">Cytoskeleton</location>
    </subcellularLocation>
</comment>
<evidence type="ECO:0000259" key="7">
    <source>
        <dbReference type="SMART" id="SM01349"/>
    </source>
</evidence>
<evidence type="ECO:0000256" key="6">
    <source>
        <dbReference type="SAM" id="MobiDB-lite"/>
    </source>
</evidence>
<dbReference type="GO" id="GO:0008017">
    <property type="term" value="F:microtubule binding"/>
    <property type="evidence" value="ECO:0007669"/>
    <property type="project" value="TreeGrafter"/>
</dbReference>
<dbReference type="InterPro" id="IPR016024">
    <property type="entry name" value="ARM-type_fold"/>
</dbReference>
<dbReference type="InterPro" id="IPR024395">
    <property type="entry name" value="CLASP_N_dom"/>
</dbReference>
<feature type="region of interest" description="Disordered" evidence="6">
    <location>
        <begin position="240"/>
        <end position="285"/>
    </location>
</feature>
<dbReference type="Pfam" id="PF12348">
    <property type="entry name" value="CLASP_N"/>
    <property type="match status" value="2"/>
</dbReference>
<reference evidence="8" key="2">
    <citation type="submission" date="2014-07" db="EMBL/GenBank/DDBJ databases">
        <authorList>
            <person name="Hull J."/>
        </authorList>
    </citation>
    <scope>NUCLEOTIDE SEQUENCE</scope>
</reference>